<name>A0A8H6RJP2_9PEZI</name>
<protein>
    <submittedName>
        <fullName evidence="2">Uncharacterized protein</fullName>
    </submittedName>
</protein>
<feature type="region of interest" description="Disordered" evidence="1">
    <location>
        <begin position="42"/>
        <end position="120"/>
    </location>
</feature>
<feature type="compositionally biased region" description="Basic and acidic residues" evidence="1">
    <location>
        <begin position="85"/>
        <end position="100"/>
    </location>
</feature>
<feature type="region of interest" description="Disordered" evidence="1">
    <location>
        <begin position="170"/>
        <end position="247"/>
    </location>
</feature>
<accession>A0A8H6RJP2</accession>
<dbReference type="OrthoDB" id="10499574at2759"/>
<proteinExistence type="predicted"/>
<evidence type="ECO:0000256" key="1">
    <source>
        <dbReference type="SAM" id="MobiDB-lite"/>
    </source>
</evidence>
<feature type="compositionally biased region" description="Polar residues" evidence="1">
    <location>
        <begin position="42"/>
        <end position="68"/>
    </location>
</feature>
<organism evidence="2 3">
    <name type="scientific">Pseudocercospora fuligena</name>
    <dbReference type="NCBI Taxonomy" id="685502"/>
    <lineage>
        <taxon>Eukaryota</taxon>
        <taxon>Fungi</taxon>
        <taxon>Dikarya</taxon>
        <taxon>Ascomycota</taxon>
        <taxon>Pezizomycotina</taxon>
        <taxon>Dothideomycetes</taxon>
        <taxon>Dothideomycetidae</taxon>
        <taxon>Mycosphaerellales</taxon>
        <taxon>Mycosphaerellaceae</taxon>
        <taxon>Pseudocercospora</taxon>
    </lineage>
</organism>
<feature type="compositionally biased region" description="Basic and acidic residues" evidence="1">
    <location>
        <begin position="111"/>
        <end position="120"/>
    </location>
</feature>
<feature type="region of interest" description="Disordered" evidence="1">
    <location>
        <begin position="261"/>
        <end position="319"/>
    </location>
</feature>
<reference evidence="2" key="1">
    <citation type="submission" date="2020-04" db="EMBL/GenBank/DDBJ databases">
        <title>Draft genome resource of the tomato pathogen Pseudocercospora fuligena.</title>
        <authorList>
            <person name="Zaccaron A."/>
        </authorList>
    </citation>
    <scope>NUCLEOTIDE SEQUENCE</scope>
    <source>
        <strain evidence="2">PF001</strain>
    </source>
</reference>
<evidence type="ECO:0000313" key="2">
    <source>
        <dbReference type="EMBL" id="KAF7192098.1"/>
    </source>
</evidence>
<feature type="compositionally biased region" description="Acidic residues" evidence="1">
    <location>
        <begin position="261"/>
        <end position="270"/>
    </location>
</feature>
<sequence length="359" mass="38629">TWDEAFLMVQVLQSGTNDILAQLNAPPLPAYVPLARGNLQPRATATPSANSISLKSTDMIPSTTSNPQILPRLASLSKTSKGKQKSKDMTRPMTESREGLSRTVTEEDGEGREADVEDSKSFKVTDPFNIVRPRCPNCSAVRCSRDHSEEWCDCECWMCARAPRAAMAAPQNGPATEAASSSREKANTSTGAPDEPKVAAGDSSLNNSPKTTAKDTMLPRSMTKVLGRPNFKTKGPKLASKKTGDTASKKALALSLVMDHAEEETNDDAVGEPLNSPDMEASEDGEIPKRKRGGGTTQPAKKKGTMSATEEEKLWKPTDPFNVQRPRCTGCQAVFCTCGYKPEYCSCTCWSCGQKAGGK</sequence>
<gene>
    <name evidence="2" type="ORF">HII31_06484</name>
</gene>
<evidence type="ECO:0000313" key="3">
    <source>
        <dbReference type="Proteomes" id="UP000660729"/>
    </source>
</evidence>
<dbReference type="AlphaFoldDB" id="A0A8H6RJP2"/>
<comment type="caution">
    <text evidence="2">The sequence shown here is derived from an EMBL/GenBank/DDBJ whole genome shotgun (WGS) entry which is preliminary data.</text>
</comment>
<keyword evidence="3" id="KW-1185">Reference proteome</keyword>
<dbReference type="Proteomes" id="UP000660729">
    <property type="component" value="Unassembled WGS sequence"/>
</dbReference>
<dbReference type="EMBL" id="JABCIY010000150">
    <property type="protein sequence ID" value="KAF7192098.1"/>
    <property type="molecule type" value="Genomic_DNA"/>
</dbReference>
<feature type="non-terminal residue" evidence="2">
    <location>
        <position position="359"/>
    </location>
</feature>